<dbReference type="EMBL" id="UGRI01000002">
    <property type="protein sequence ID" value="SUB32108.1"/>
    <property type="molecule type" value="Genomic_DNA"/>
</dbReference>
<dbReference type="EMBL" id="LT591897">
    <property type="protein sequence ID" value="SBQ23183.1"/>
    <property type="molecule type" value="Genomic_DNA"/>
</dbReference>
<reference evidence="2" key="1">
    <citation type="submission" date="2016-05" db="EMBL/GenBank/DDBJ databases">
        <authorList>
            <consortium name="Pathogen Informatics"/>
        </authorList>
    </citation>
    <scope>NUCLEOTIDE SEQUENCE</scope>
    <source>
        <strain evidence="2">WHO F</strain>
    </source>
</reference>
<dbReference type="AlphaFoldDB" id="A0A1D3IW93"/>
<evidence type="ECO:0000313" key="2">
    <source>
        <dbReference type="EMBL" id="SBM94905.1"/>
    </source>
</evidence>
<gene>
    <name evidence="4" type="ORF">ESCNG_320012</name>
    <name evidence="5" type="ORF">NCTC11421_03538</name>
    <name evidence="2" type="ORF">WHOF_00527</name>
    <name evidence="3" type="ORF">WHOF_02148C</name>
</gene>
<dbReference type="EMBL" id="FMTB01000026">
    <property type="protein sequence ID" value="SCW13818.1"/>
    <property type="molecule type" value="Genomic_DNA"/>
</dbReference>
<evidence type="ECO:0000256" key="1">
    <source>
        <dbReference type="SAM" id="MobiDB-lite"/>
    </source>
</evidence>
<name>A0A1D3IW93_NEIGO</name>
<proteinExistence type="predicted"/>
<evidence type="ECO:0000313" key="5">
    <source>
        <dbReference type="EMBL" id="SUB32108.1"/>
    </source>
</evidence>
<dbReference type="Proteomes" id="UP000182484">
    <property type="component" value="Unassembled WGS sequence"/>
</dbReference>
<evidence type="ECO:0000313" key="3">
    <source>
        <dbReference type="EMBL" id="SBQ23183.1"/>
    </source>
</evidence>
<protein>
    <submittedName>
        <fullName evidence="5">Uncharacterized protein</fullName>
    </submittedName>
</protein>
<accession>A0A1D3IW93</accession>
<dbReference type="Proteomes" id="UP000239837">
    <property type="component" value="Chromosome"/>
</dbReference>
<reference evidence="5" key="3">
    <citation type="submission" date="2018-06" db="EMBL/GenBank/DDBJ databases">
        <authorList>
            <consortium name="Pathogen Informatics"/>
            <person name="Doyle S."/>
        </authorList>
    </citation>
    <scope>NUCLEOTIDE SEQUENCE [LARGE SCALE GENOMIC DNA]</scope>
    <source>
        <strain evidence="5">NCTC11421</strain>
    </source>
</reference>
<evidence type="ECO:0000313" key="4">
    <source>
        <dbReference type="EMBL" id="SCW13818.1"/>
    </source>
</evidence>
<evidence type="ECO:0000313" key="6">
    <source>
        <dbReference type="Proteomes" id="UP000182484"/>
    </source>
</evidence>
<dbReference type="EMBL" id="FLKW01000004">
    <property type="protein sequence ID" value="SBM94905.1"/>
    <property type="molecule type" value="Genomic_DNA"/>
</dbReference>
<organism evidence="5">
    <name type="scientific">Neisseria gonorrhoeae</name>
    <dbReference type="NCBI Taxonomy" id="485"/>
    <lineage>
        <taxon>Bacteria</taxon>
        <taxon>Pseudomonadati</taxon>
        <taxon>Pseudomonadota</taxon>
        <taxon>Betaproteobacteria</taxon>
        <taxon>Neisseriales</taxon>
        <taxon>Neisseriaceae</taxon>
        <taxon>Neisseria</taxon>
    </lineage>
</organism>
<reference evidence="4 6" key="2">
    <citation type="submission" date="2016-09" db="EMBL/GenBank/DDBJ databases">
        <authorList>
            <person name="Kumanski S."/>
            <person name="Beatrice B."/>
        </authorList>
    </citation>
    <scope>NUCLEOTIDE SEQUENCE [LARGE SCALE GENOMIC DNA]</scope>
    <source>
        <strain evidence="4">Mankind</strain>
    </source>
</reference>
<feature type="region of interest" description="Disordered" evidence="1">
    <location>
        <begin position="73"/>
        <end position="94"/>
    </location>
</feature>
<sequence>MALLGILFEFVMKLMKSKNIFFMGYLIASATFAEDIGVPVEPINVGSRAAMPSEGESLALLPFAEDVPPVRDAMPSEVPKSAAGGDVRGGRSIP</sequence>